<dbReference type="InterPro" id="IPR050109">
    <property type="entry name" value="HTH-type_TetR-like_transc_reg"/>
</dbReference>
<dbReference type="InterPro" id="IPR001647">
    <property type="entry name" value="HTH_TetR"/>
</dbReference>
<dbReference type="PANTHER" id="PTHR30055">
    <property type="entry name" value="HTH-TYPE TRANSCRIPTIONAL REGULATOR RUTR"/>
    <property type="match status" value="1"/>
</dbReference>
<evidence type="ECO:0000313" key="8">
    <source>
        <dbReference type="Proteomes" id="UP000476511"/>
    </source>
</evidence>
<feature type="DNA-binding region" description="H-T-H motif" evidence="4">
    <location>
        <begin position="219"/>
        <end position="238"/>
    </location>
</feature>
<feature type="region of interest" description="Disordered" evidence="5">
    <location>
        <begin position="165"/>
        <end position="196"/>
    </location>
</feature>
<keyword evidence="2 4" id="KW-0238">DNA-binding</keyword>
<evidence type="ECO:0000256" key="4">
    <source>
        <dbReference type="PROSITE-ProRule" id="PRU00335"/>
    </source>
</evidence>
<feature type="domain" description="HTH tetR-type" evidence="6">
    <location>
        <begin position="196"/>
        <end position="256"/>
    </location>
</feature>
<protein>
    <submittedName>
        <fullName evidence="7">TetR family transcriptional regulator</fullName>
    </submittedName>
</protein>
<evidence type="ECO:0000256" key="2">
    <source>
        <dbReference type="ARBA" id="ARBA00023125"/>
    </source>
</evidence>
<dbReference type="InterPro" id="IPR036271">
    <property type="entry name" value="Tet_transcr_reg_TetR-rel_C_sf"/>
</dbReference>
<sequence length="387" mass="42335">MAAAPTTTSRGRPRRVELSDDVGGGPEADRETSENLTRASVIAETRKPSANRGFFKLGHLDSNQEQLTSISAIRYRPVRGGVPRISTDLMGPSVRAATESSGPNLVSEGVLCRFLVTCEGGRPGRRARTCLVVGARPSRTARRVDRAPARRDRVRRRGVVAAPPRPTTRVATLGGVMPADAPWTPTRPTRSSPKGERRRAEIIAAAFTNFSANGYHGASMVQIAAACGVSRAGLLHHFPTKESLLAAVLEERDRVNGELFFRDTDPKRDGIDYVRHLLQVIVHNEGQRELVRLFATLSTEASEPDHPAHAYIANRFHWLADDIDEAMHEAQSRGLVRPATDLDGFGRDLIALIDGLQIQWLVDPTGIDIAGRVHRRLMEVLTTDPLA</sequence>
<dbReference type="Gene3D" id="1.10.357.10">
    <property type="entry name" value="Tetracycline Repressor, domain 2"/>
    <property type="match status" value="1"/>
</dbReference>
<dbReference type="AlphaFoldDB" id="A0A6L5R575"/>
<evidence type="ECO:0000313" key="7">
    <source>
        <dbReference type="EMBL" id="MRX45173.1"/>
    </source>
</evidence>
<dbReference type="PANTHER" id="PTHR30055:SF234">
    <property type="entry name" value="HTH-TYPE TRANSCRIPTIONAL REGULATOR BETI"/>
    <property type="match status" value="1"/>
</dbReference>
<evidence type="ECO:0000256" key="5">
    <source>
        <dbReference type="SAM" id="MobiDB-lite"/>
    </source>
</evidence>
<keyword evidence="8" id="KW-1185">Reference proteome</keyword>
<accession>A0A6L5R575</accession>
<dbReference type="Proteomes" id="UP000476511">
    <property type="component" value="Unassembled WGS sequence"/>
</dbReference>
<keyword evidence="3" id="KW-0804">Transcription</keyword>
<dbReference type="PROSITE" id="PS50977">
    <property type="entry name" value="HTH_TETR_2"/>
    <property type="match status" value="1"/>
</dbReference>
<dbReference type="PRINTS" id="PR00455">
    <property type="entry name" value="HTHTETR"/>
</dbReference>
<keyword evidence="1" id="KW-0805">Transcription regulation</keyword>
<evidence type="ECO:0000259" key="6">
    <source>
        <dbReference type="PROSITE" id="PS50977"/>
    </source>
</evidence>
<gene>
    <name evidence="7" type="ORF">GJR97_15765</name>
</gene>
<reference evidence="7 8" key="1">
    <citation type="submission" date="2019-11" db="EMBL/GenBank/DDBJ databases">
        <title>Agromyces kandeliae sp. nov., isolated from mangrove soil.</title>
        <authorList>
            <person name="Wang R."/>
        </authorList>
    </citation>
    <scope>NUCLEOTIDE SEQUENCE [LARGE SCALE GENOMIC DNA]</scope>
    <source>
        <strain evidence="7 8">Q22</strain>
    </source>
</reference>
<dbReference type="GO" id="GO:0003700">
    <property type="term" value="F:DNA-binding transcription factor activity"/>
    <property type="evidence" value="ECO:0007669"/>
    <property type="project" value="TreeGrafter"/>
</dbReference>
<feature type="compositionally biased region" description="Polar residues" evidence="5">
    <location>
        <begin position="1"/>
        <end position="10"/>
    </location>
</feature>
<name>A0A6L5R575_9MICO</name>
<evidence type="ECO:0000256" key="3">
    <source>
        <dbReference type="ARBA" id="ARBA00023163"/>
    </source>
</evidence>
<dbReference type="InterPro" id="IPR009057">
    <property type="entry name" value="Homeodomain-like_sf"/>
</dbReference>
<organism evidence="7 8">
    <name type="scientific">Agromyces kandeliae</name>
    <dbReference type="NCBI Taxonomy" id="2666141"/>
    <lineage>
        <taxon>Bacteria</taxon>
        <taxon>Bacillati</taxon>
        <taxon>Actinomycetota</taxon>
        <taxon>Actinomycetes</taxon>
        <taxon>Micrococcales</taxon>
        <taxon>Microbacteriaceae</taxon>
        <taxon>Agromyces</taxon>
    </lineage>
</organism>
<dbReference type="SUPFAM" id="SSF48498">
    <property type="entry name" value="Tetracyclin repressor-like, C-terminal domain"/>
    <property type="match status" value="1"/>
</dbReference>
<dbReference type="GO" id="GO:0000976">
    <property type="term" value="F:transcription cis-regulatory region binding"/>
    <property type="evidence" value="ECO:0007669"/>
    <property type="project" value="TreeGrafter"/>
</dbReference>
<dbReference type="Pfam" id="PF00440">
    <property type="entry name" value="TetR_N"/>
    <property type="match status" value="1"/>
</dbReference>
<feature type="region of interest" description="Disordered" evidence="5">
    <location>
        <begin position="1"/>
        <end position="36"/>
    </location>
</feature>
<comment type="caution">
    <text evidence="7">The sequence shown here is derived from an EMBL/GenBank/DDBJ whole genome shotgun (WGS) entry which is preliminary data.</text>
</comment>
<dbReference type="EMBL" id="WKJD01000019">
    <property type="protein sequence ID" value="MRX45173.1"/>
    <property type="molecule type" value="Genomic_DNA"/>
</dbReference>
<evidence type="ECO:0000256" key="1">
    <source>
        <dbReference type="ARBA" id="ARBA00023015"/>
    </source>
</evidence>
<proteinExistence type="predicted"/>
<dbReference type="SUPFAM" id="SSF46689">
    <property type="entry name" value="Homeodomain-like"/>
    <property type="match status" value="1"/>
</dbReference>